<sequence length="339" mass="36954">MTDLKDVARLAGVSRATAARTFASPDQVRPTTREQVFAAARELGFRPNLLGRQLRLQTTQLIGVVVPNLLNPVFAEQFQAMERAARLRGYSLLLATTDYSSERESIVVEELLRQRVDGLVLTVTDAESNVVLSSLNTEKTPFVLAYHQPSNPNYSAVSVDNRAGMALATRYLLEAGHRRISMVAGPALQSDRARLRYAGYCDAMREYGLEPRTVIEMPAHTQAEFAAIEPCLQGPEAPTALVCSNDFLAISLIAELRRNAWNVPGQLSVMGFDGISLGTQMHPTLCSVVQPIALLASTVIDQLLAQIAGNAPTSHCLPCHIRPGESTQPHEETPDARTP</sequence>
<dbReference type="SMART" id="SM00354">
    <property type="entry name" value="HTH_LACI"/>
    <property type="match status" value="1"/>
</dbReference>
<dbReference type="CDD" id="cd01392">
    <property type="entry name" value="HTH_LacI"/>
    <property type="match status" value="1"/>
</dbReference>
<dbReference type="PANTHER" id="PTHR30146:SF138">
    <property type="entry name" value="TRANSCRIPTIONAL REGULATORY PROTEIN"/>
    <property type="match status" value="1"/>
</dbReference>
<dbReference type="RefSeq" id="WP_071493317.1">
    <property type="nucleotide sequence ID" value="NZ_LT629702.1"/>
</dbReference>
<dbReference type="PROSITE" id="PS50932">
    <property type="entry name" value="HTH_LACI_2"/>
    <property type="match status" value="1"/>
</dbReference>
<name>A0A1V2JAB0_PSEAZ</name>
<dbReference type="GO" id="GO:0003700">
    <property type="term" value="F:DNA-binding transcription factor activity"/>
    <property type="evidence" value="ECO:0007669"/>
    <property type="project" value="TreeGrafter"/>
</dbReference>
<evidence type="ECO:0000256" key="1">
    <source>
        <dbReference type="ARBA" id="ARBA00023015"/>
    </source>
</evidence>
<keyword evidence="3" id="KW-0804">Transcription</keyword>
<dbReference type="PANTHER" id="PTHR30146">
    <property type="entry name" value="LACI-RELATED TRANSCRIPTIONAL REPRESSOR"/>
    <property type="match status" value="1"/>
</dbReference>
<feature type="domain" description="HTH lacI-type" evidence="4">
    <location>
        <begin position="1"/>
        <end position="56"/>
    </location>
</feature>
<dbReference type="InterPro" id="IPR001761">
    <property type="entry name" value="Peripla_BP/Lac1_sug-bd_dom"/>
</dbReference>
<evidence type="ECO:0000256" key="3">
    <source>
        <dbReference type="ARBA" id="ARBA00023163"/>
    </source>
</evidence>
<organism evidence="5 6">
    <name type="scientific">Pseudomonas azotoformans</name>
    <dbReference type="NCBI Taxonomy" id="47878"/>
    <lineage>
        <taxon>Bacteria</taxon>
        <taxon>Pseudomonadati</taxon>
        <taxon>Pseudomonadota</taxon>
        <taxon>Gammaproteobacteria</taxon>
        <taxon>Pseudomonadales</taxon>
        <taxon>Pseudomonadaceae</taxon>
        <taxon>Pseudomonas</taxon>
    </lineage>
</organism>
<dbReference type="OrthoDB" id="9798934at2"/>
<dbReference type="AlphaFoldDB" id="A0A1V2JAB0"/>
<dbReference type="Pfam" id="PF00532">
    <property type="entry name" value="Peripla_BP_1"/>
    <property type="match status" value="1"/>
</dbReference>
<dbReference type="GeneID" id="57374319"/>
<proteinExistence type="predicted"/>
<dbReference type="GO" id="GO:0000976">
    <property type="term" value="F:transcription cis-regulatory region binding"/>
    <property type="evidence" value="ECO:0007669"/>
    <property type="project" value="TreeGrafter"/>
</dbReference>
<dbReference type="Pfam" id="PF00356">
    <property type="entry name" value="LacI"/>
    <property type="match status" value="1"/>
</dbReference>
<reference evidence="5 6" key="1">
    <citation type="submission" date="2016-10" db="EMBL/GenBank/DDBJ databases">
        <title>Pseudomonas lactis sp. nov. and Pseudomonas paralactis sp. nov., isolated from bovine raw milk.</title>
        <authorList>
            <person name="Von Neubeck M."/>
            <person name="Huptas C."/>
            <person name="Glueck C."/>
            <person name="Krewinkel M."/>
            <person name="Stoeckel M."/>
            <person name="Stressler T."/>
            <person name="Fischer L."/>
            <person name="Hinrichs J."/>
            <person name="Scherer S."/>
            <person name="Wenning M."/>
        </authorList>
    </citation>
    <scope>NUCLEOTIDE SEQUENCE [LARGE SCALE GENOMIC DNA]</scope>
    <source>
        <strain evidence="5 6">DSM 18862</strain>
    </source>
</reference>
<keyword evidence="6" id="KW-1185">Reference proteome</keyword>
<comment type="caution">
    <text evidence="5">The sequence shown here is derived from an EMBL/GenBank/DDBJ whole genome shotgun (WGS) entry which is preliminary data.</text>
</comment>
<dbReference type="Gene3D" id="3.40.50.2300">
    <property type="match status" value="2"/>
</dbReference>
<dbReference type="SUPFAM" id="SSF47413">
    <property type="entry name" value="lambda repressor-like DNA-binding domains"/>
    <property type="match status" value="1"/>
</dbReference>
<dbReference type="SUPFAM" id="SSF53822">
    <property type="entry name" value="Periplasmic binding protein-like I"/>
    <property type="match status" value="1"/>
</dbReference>
<accession>A0A1V2JAB0</accession>
<dbReference type="EMBL" id="MNPV01000007">
    <property type="protein sequence ID" value="ONH42195.1"/>
    <property type="molecule type" value="Genomic_DNA"/>
</dbReference>
<gene>
    <name evidence="5" type="ORF">BLL37_23790</name>
</gene>
<evidence type="ECO:0000256" key="2">
    <source>
        <dbReference type="ARBA" id="ARBA00023125"/>
    </source>
</evidence>
<dbReference type="Proteomes" id="UP000188559">
    <property type="component" value="Unassembled WGS sequence"/>
</dbReference>
<evidence type="ECO:0000313" key="6">
    <source>
        <dbReference type="Proteomes" id="UP000188559"/>
    </source>
</evidence>
<evidence type="ECO:0000313" key="5">
    <source>
        <dbReference type="EMBL" id="ONH42195.1"/>
    </source>
</evidence>
<keyword evidence="2" id="KW-0238">DNA-binding</keyword>
<evidence type="ECO:0000259" key="4">
    <source>
        <dbReference type="PROSITE" id="PS50932"/>
    </source>
</evidence>
<dbReference type="InterPro" id="IPR028082">
    <property type="entry name" value="Peripla_BP_I"/>
</dbReference>
<dbReference type="Gene3D" id="1.10.260.40">
    <property type="entry name" value="lambda repressor-like DNA-binding domains"/>
    <property type="match status" value="1"/>
</dbReference>
<keyword evidence="1" id="KW-0805">Transcription regulation</keyword>
<dbReference type="InterPro" id="IPR010982">
    <property type="entry name" value="Lambda_DNA-bd_dom_sf"/>
</dbReference>
<protein>
    <submittedName>
        <fullName evidence="5">GntR family transcriptional regulator</fullName>
    </submittedName>
</protein>
<dbReference type="InterPro" id="IPR000843">
    <property type="entry name" value="HTH_LacI"/>
</dbReference>